<evidence type="ECO:0000313" key="2">
    <source>
        <dbReference type="EMBL" id="OUR97420.1"/>
    </source>
</evidence>
<feature type="domain" description="Rhodanese" evidence="1">
    <location>
        <begin position="72"/>
        <end position="191"/>
    </location>
</feature>
<sequence length="198" mass="22862">MKIIKTIFLVILLSNKSYGFDKEFSNKFGQSREQFCKVKNWEKGLNTKKEVGVKLFNKLRVATPIEGKFAIEKLKKENWIVIDARDKEARRATGVVSGTILLTSDYNKKSENEFSRDLILKVMSKRKNKKILKNNKINEINEISDLNNIKMILFCNGYKCHRSTWGACQLREYGVPFENIFIVLGGFSQLKDQGAKIK</sequence>
<reference evidence="3" key="1">
    <citation type="journal article" date="2017" name="Proc. Natl. Acad. Sci. U.S.A.">
        <title>Simulation of Deepwater Horizon oil plume reveals substrate specialization within a complex community of hydrocarbon-degraders.</title>
        <authorList>
            <person name="Hu P."/>
            <person name="Dubinsky E.A."/>
            <person name="Probst A.J."/>
            <person name="Wang J."/>
            <person name="Sieber C.M.K."/>
            <person name="Tom L.M."/>
            <person name="Gardinali P."/>
            <person name="Banfield J.F."/>
            <person name="Atlas R.M."/>
            <person name="Andersen G.L."/>
        </authorList>
    </citation>
    <scope>NUCLEOTIDE SEQUENCE [LARGE SCALE GENOMIC DNA]</scope>
</reference>
<comment type="caution">
    <text evidence="2">The sequence shown here is derived from an EMBL/GenBank/DDBJ whole genome shotgun (WGS) entry which is preliminary data.</text>
</comment>
<organism evidence="2 3">
    <name type="scientific">Halobacteriovorax marinus</name>
    <dbReference type="NCBI Taxonomy" id="97084"/>
    <lineage>
        <taxon>Bacteria</taxon>
        <taxon>Pseudomonadati</taxon>
        <taxon>Bdellovibrionota</taxon>
        <taxon>Bacteriovoracia</taxon>
        <taxon>Bacteriovoracales</taxon>
        <taxon>Halobacteriovoraceae</taxon>
        <taxon>Halobacteriovorax</taxon>
    </lineage>
</organism>
<dbReference type="Proteomes" id="UP000196531">
    <property type="component" value="Unassembled WGS sequence"/>
</dbReference>
<dbReference type="EMBL" id="MAAO01000006">
    <property type="protein sequence ID" value="OUR97420.1"/>
    <property type="molecule type" value="Genomic_DNA"/>
</dbReference>
<accession>A0A1Y5FEU9</accession>
<dbReference type="AlphaFoldDB" id="A0A1Y5FEU9"/>
<protein>
    <recommendedName>
        <fullName evidence="1">Rhodanese domain-containing protein</fullName>
    </recommendedName>
</protein>
<name>A0A1Y5FEU9_9BACT</name>
<dbReference type="InterPro" id="IPR036873">
    <property type="entry name" value="Rhodanese-like_dom_sf"/>
</dbReference>
<proteinExistence type="predicted"/>
<evidence type="ECO:0000313" key="3">
    <source>
        <dbReference type="Proteomes" id="UP000196531"/>
    </source>
</evidence>
<evidence type="ECO:0000259" key="1">
    <source>
        <dbReference type="Pfam" id="PF00581"/>
    </source>
</evidence>
<dbReference type="InterPro" id="IPR001763">
    <property type="entry name" value="Rhodanese-like_dom"/>
</dbReference>
<dbReference type="SUPFAM" id="SSF52821">
    <property type="entry name" value="Rhodanese/Cell cycle control phosphatase"/>
    <property type="match status" value="1"/>
</dbReference>
<dbReference type="Gene3D" id="3.40.250.10">
    <property type="entry name" value="Rhodanese-like domain"/>
    <property type="match status" value="1"/>
</dbReference>
<gene>
    <name evidence="2" type="ORF">A9Q84_13930</name>
</gene>
<dbReference type="Pfam" id="PF00581">
    <property type="entry name" value="Rhodanese"/>
    <property type="match status" value="1"/>
</dbReference>